<sequence length="303" mass="33374">MADLDLPPETTRFLLALSEPDPGKTQELGPFPTHLPTPFLSQEHYDYLPDRSYGMPECFLQPPAESYPSPIQPCPVSLDESALPWQTPTSAIFDAQSPTPSAMLTNMADVLGNTHATCAEGPGLAGLGSQSMLGLLSNTSDILPYSGPAWLPHSAPPDQASGHTHQALDYWAAQIAEPQPKATNAPPRFQCELCGEHFANQKNRERHYLSERHNADAPKFKCACKYTQARKDNYRRHLSGCTFPIDSAYSCSCGHQTTDKNEHGIHIVYCRRRRRAKPQKRHDLEATPHSGTEAGWAGTGCQQ</sequence>
<keyword evidence="1" id="KW-0863">Zinc-finger</keyword>
<organism evidence="4 5">
    <name type="scientific">Madurella mycetomatis</name>
    <dbReference type="NCBI Taxonomy" id="100816"/>
    <lineage>
        <taxon>Eukaryota</taxon>
        <taxon>Fungi</taxon>
        <taxon>Dikarya</taxon>
        <taxon>Ascomycota</taxon>
        <taxon>Pezizomycotina</taxon>
        <taxon>Sordariomycetes</taxon>
        <taxon>Sordariomycetidae</taxon>
        <taxon>Sordariales</taxon>
        <taxon>Sordariales incertae sedis</taxon>
        <taxon>Madurella</taxon>
    </lineage>
</organism>
<dbReference type="InterPro" id="IPR013087">
    <property type="entry name" value="Znf_C2H2_type"/>
</dbReference>
<dbReference type="OrthoDB" id="4586897at2759"/>
<dbReference type="EMBL" id="LCTW02000039">
    <property type="protein sequence ID" value="KXX81258.1"/>
    <property type="molecule type" value="Genomic_DNA"/>
</dbReference>
<reference evidence="4 5" key="1">
    <citation type="journal article" date="2016" name="Genome Announc.">
        <title>Genome Sequence of Madurella mycetomatis mm55, Isolated from a Human Mycetoma Case in Sudan.</title>
        <authorList>
            <person name="Smit S."/>
            <person name="Derks M.F."/>
            <person name="Bervoets S."/>
            <person name="Fahal A."/>
            <person name="van Leeuwen W."/>
            <person name="van Belkum A."/>
            <person name="van de Sande W.W."/>
        </authorList>
    </citation>
    <scope>NUCLEOTIDE SEQUENCE [LARGE SCALE GENOMIC DNA]</scope>
    <source>
        <strain evidence="5">mm55</strain>
    </source>
</reference>
<gene>
    <name evidence="4" type="ORF">MMYC01_203220</name>
</gene>
<keyword evidence="1" id="KW-0862">Zinc</keyword>
<evidence type="ECO:0000313" key="5">
    <source>
        <dbReference type="Proteomes" id="UP000078237"/>
    </source>
</evidence>
<dbReference type="Proteomes" id="UP000078237">
    <property type="component" value="Unassembled WGS sequence"/>
</dbReference>
<keyword evidence="1" id="KW-0479">Metal-binding</keyword>
<accession>A0A175WBW4</accession>
<dbReference type="VEuPathDB" id="FungiDB:MMYC01_203220"/>
<feature type="domain" description="C2H2-type" evidence="3">
    <location>
        <begin position="189"/>
        <end position="218"/>
    </location>
</feature>
<dbReference type="STRING" id="100816.A0A175WBW4"/>
<keyword evidence="5" id="KW-1185">Reference proteome</keyword>
<proteinExistence type="predicted"/>
<dbReference type="InterPro" id="IPR036236">
    <property type="entry name" value="Znf_C2H2_sf"/>
</dbReference>
<dbReference type="PROSITE" id="PS00028">
    <property type="entry name" value="ZINC_FINGER_C2H2_1"/>
    <property type="match status" value="1"/>
</dbReference>
<evidence type="ECO:0000259" key="3">
    <source>
        <dbReference type="PROSITE" id="PS50157"/>
    </source>
</evidence>
<evidence type="ECO:0000256" key="1">
    <source>
        <dbReference type="PROSITE-ProRule" id="PRU00042"/>
    </source>
</evidence>
<dbReference type="AlphaFoldDB" id="A0A175WBW4"/>
<dbReference type="Gene3D" id="3.30.160.60">
    <property type="entry name" value="Classic Zinc Finger"/>
    <property type="match status" value="1"/>
</dbReference>
<comment type="caution">
    <text evidence="4">The sequence shown here is derived from an EMBL/GenBank/DDBJ whole genome shotgun (WGS) entry which is preliminary data.</text>
</comment>
<evidence type="ECO:0000313" key="4">
    <source>
        <dbReference type="EMBL" id="KXX81258.1"/>
    </source>
</evidence>
<name>A0A175WBW4_9PEZI</name>
<dbReference type="GO" id="GO:0008270">
    <property type="term" value="F:zinc ion binding"/>
    <property type="evidence" value="ECO:0007669"/>
    <property type="project" value="UniProtKB-KW"/>
</dbReference>
<feature type="region of interest" description="Disordered" evidence="2">
    <location>
        <begin position="278"/>
        <end position="303"/>
    </location>
</feature>
<dbReference type="SUPFAM" id="SSF57667">
    <property type="entry name" value="beta-beta-alpha zinc fingers"/>
    <property type="match status" value="1"/>
</dbReference>
<evidence type="ECO:0000256" key="2">
    <source>
        <dbReference type="SAM" id="MobiDB-lite"/>
    </source>
</evidence>
<dbReference type="PROSITE" id="PS50157">
    <property type="entry name" value="ZINC_FINGER_C2H2_2"/>
    <property type="match status" value="1"/>
</dbReference>
<protein>
    <submittedName>
        <fullName evidence="4">Zinc finger protein ZFAT</fullName>
    </submittedName>
</protein>